<sequence length="239" mass="26227">MRVSLATPVKAVAGRRKSLRVTADKGSPKVPLVQVSRSSVLDEVKSRAAASGDTVAESTPHPAWVAVPITQCPGTGTGKGHSVCAYQSIGDRKTQEVCPSKKLFQQVVGHLGDSRIILAKEEEGRAGELSGVAHSFAVVCSIDLACHEGEQLTMDHKLRPDLDGERRRIEPKPYREGIARHSRHDMVCIIPAPPRDALYPTRATHELYVQELEAYLITVATYPHAFQKKVERRRGPAWE</sequence>
<organism evidence="1 2">
    <name type="scientific">Symbiodinium microadriaticum</name>
    <name type="common">Dinoflagellate</name>
    <name type="synonym">Zooxanthella microadriatica</name>
    <dbReference type="NCBI Taxonomy" id="2951"/>
    <lineage>
        <taxon>Eukaryota</taxon>
        <taxon>Sar</taxon>
        <taxon>Alveolata</taxon>
        <taxon>Dinophyceae</taxon>
        <taxon>Suessiales</taxon>
        <taxon>Symbiodiniaceae</taxon>
        <taxon>Symbiodinium</taxon>
    </lineage>
</organism>
<comment type="caution">
    <text evidence="1">The sequence shown here is derived from an EMBL/GenBank/DDBJ whole genome shotgun (WGS) entry which is preliminary data.</text>
</comment>
<dbReference type="AlphaFoldDB" id="A0A1Q9F7L3"/>
<gene>
    <name evidence="1" type="ORF">AK812_SmicGene143</name>
</gene>
<dbReference type="Gene3D" id="3.60.40.10">
    <property type="entry name" value="PPM-type phosphatase domain"/>
    <property type="match status" value="1"/>
</dbReference>
<accession>A0A1Q9F7L3</accession>
<dbReference type="Proteomes" id="UP000186817">
    <property type="component" value="Unassembled WGS sequence"/>
</dbReference>
<keyword evidence="2" id="KW-1185">Reference proteome</keyword>
<evidence type="ECO:0000313" key="1">
    <source>
        <dbReference type="EMBL" id="OLQ15612.1"/>
    </source>
</evidence>
<name>A0A1Q9F7L3_SYMMI</name>
<reference evidence="1 2" key="1">
    <citation type="submission" date="2016-02" db="EMBL/GenBank/DDBJ databases">
        <title>Genome analysis of coral dinoflagellate symbionts highlights evolutionary adaptations to a symbiotic lifestyle.</title>
        <authorList>
            <person name="Aranda M."/>
            <person name="Li Y."/>
            <person name="Liew Y.J."/>
            <person name="Baumgarten S."/>
            <person name="Simakov O."/>
            <person name="Wilson M."/>
            <person name="Piel J."/>
            <person name="Ashoor H."/>
            <person name="Bougouffa S."/>
            <person name="Bajic V.B."/>
            <person name="Ryu T."/>
            <person name="Ravasi T."/>
            <person name="Bayer T."/>
            <person name="Micklem G."/>
            <person name="Kim H."/>
            <person name="Bhak J."/>
            <person name="Lajeunesse T.C."/>
            <person name="Voolstra C.R."/>
        </authorList>
    </citation>
    <scope>NUCLEOTIDE SEQUENCE [LARGE SCALE GENOMIC DNA]</scope>
    <source>
        <strain evidence="1 2">CCMP2467</strain>
    </source>
</reference>
<dbReference type="EMBL" id="LSRX01000001">
    <property type="protein sequence ID" value="OLQ15612.1"/>
    <property type="molecule type" value="Genomic_DNA"/>
</dbReference>
<protein>
    <submittedName>
        <fullName evidence="1">Uncharacterized protein</fullName>
    </submittedName>
</protein>
<dbReference type="InterPro" id="IPR036457">
    <property type="entry name" value="PPM-type-like_dom_sf"/>
</dbReference>
<evidence type="ECO:0000313" key="2">
    <source>
        <dbReference type="Proteomes" id="UP000186817"/>
    </source>
</evidence>
<proteinExistence type="predicted"/>